<evidence type="ECO:0000313" key="2">
    <source>
        <dbReference type="EMBL" id="CAJ1409083.1"/>
    </source>
</evidence>
<gene>
    <name evidence="2" type="ORF">EVOR1521_LOCUS30264</name>
</gene>
<keyword evidence="3" id="KW-1185">Reference proteome</keyword>
<dbReference type="Proteomes" id="UP001178507">
    <property type="component" value="Unassembled WGS sequence"/>
</dbReference>
<reference evidence="2" key="1">
    <citation type="submission" date="2023-08" db="EMBL/GenBank/DDBJ databases">
        <authorList>
            <person name="Chen Y."/>
            <person name="Shah S."/>
            <person name="Dougan E. K."/>
            <person name="Thang M."/>
            <person name="Chan C."/>
        </authorList>
    </citation>
    <scope>NUCLEOTIDE SEQUENCE</scope>
</reference>
<accession>A0AA36JMR3</accession>
<comment type="caution">
    <text evidence="2">The sequence shown here is derived from an EMBL/GenBank/DDBJ whole genome shotgun (WGS) entry which is preliminary data.</text>
</comment>
<feature type="region of interest" description="Disordered" evidence="1">
    <location>
        <begin position="1"/>
        <end position="32"/>
    </location>
</feature>
<name>A0AA36JMR3_9DINO</name>
<protein>
    <submittedName>
        <fullName evidence="2">Uncharacterized protein</fullName>
    </submittedName>
</protein>
<dbReference type="AlphaFoldDB" id="A0AA36JMR3"/>
<evidence type="ECO:0000256" key="1">
    <source>
        <dbReference type="SAM" id="MobiDB-lite"/>
    </source>
</evidence>
<dbReference type="EMBL" id="CAUJNA010003749">
    <property type="protein sequence ID" value="CAJ1409083.1"/>
    <property type="molecule type" value="Genomic_DNA"/>
</dbReference>
<organism evidence="2 3">
    <name type="scientific">Effrenium voratum</name>
    <dbReference type="NCBI Taxonomy" id="2562239"/>
    <lineage>
        <taxon>Eukaryota</taxon>
        <taxon>Sar</taxon>
        <taxon>Alveolata</taxon>
        <taxon>Dinophyceae</taxon>
        <taxon>Suessiales</taxon>
        <taxon>Symbiodiniaceae</taxon>
        <taxon>Effrenium</taxon>
    </lineage>
</organism>
<sequence length="308" mass="34086">MKAAGAPRALASKGGAARSAPVPTREGQGPAKVWQMPSVQDIAFTESPLSVQVTLDHGDEDYVGEADALQYAFPESVWSRQGKPQKVCLGPYAKPEDWDRFRPVCPAILRATEQVLQSFDHKVEVTFGDVLDYAPGHLLGWHQDNMDLKRHVFTVVLTLVSCGEGRTEWRRIAPDGRELLEVVSSTRPGNGSLAIHGLCCNNALAHRAFWDEGRRIAVVLFCRSAELEAALQEEGTQSRLSMRHWWTKAKEAQAEAKAYEAPEAILPTIDWSTRQLVPFLRTFVPLPSVDHPAAQAWRQARTGAQGPF</sequence>
<evidence type="ECO:0000313" key="3">
    <source>
        <dbReference type="Proteomes" id="UP001178507"/>
    </source>
</evidence>
<proteinExistence type="predicted"/>